<dbReference type="Proteomes" id="UP000198741">
    <property type="component" value="Chromosome I"/>
</dbReference>
<dbReference type="GO" id="GO:0005615">
    <property type="term" value="C:extracellular space"/>
    <property type="evidence" value="ECO:0007669"/>
    <property type="project" value="TreeGrafter"/>
</dbReference>
<gene>
    <name evidence="7" type="ORF">SAMN04515671_0602</name>
</gene>
<dbReference type="OrthoDB" id="574668at2"/>
<dbReference type="PANTHER" id="PTHR11339:SF272">
    <property type="entry name" value="BMP-BINDING ENDOTHELIAL REGULATOR PROTEIN"/>
    <property type="match status" value="1"/>
</dbReference>
<feature type="chain" id="PRO_5009249126" evidence="5">
    <location>
        <begin position="30"/>
        <end position="1127"/>
    </location>
</feature>
<protein>
    <submittedName>
        <fullName evidence="7">von Willebrand factor type D domain-containing protein</fullName>
    </submittedName>
</protein>
<keyword evidence="4" id="KW-1133">Transmembrane helix</keyword>
<evidence type="ECO:0000256" key="4">
    <source>
        <dbReference type="SAM" id="Phobius"/>
    </source>
</evidence>
<dbReference type="PROSITE" id="PS51233">
    <property type="entry name" value="VWFD"/>
    <property type="match status" value="1"/>
</dbReference>
<dbReference type="STRING" id="1090615.SAMN04515671_0602"/>
<evidence type="ECO:0000256" key="3">
    <source>
        <dbReference type="SAM" id="MobiDB-lite"/>
    </source>
</evidence>
<dbReference type="InterPro" id="IPR050780">
    <property type="entry name" value="Mucin_vWF_Thrombospondin_sf"/>
</dbReference>
<dbReference type="Pfam" id="PF00094">
    <property type="entry name" value="VWD"/>
    <property type="match status" value="1"/>
</dbReference>
<dbReference type="EMBL" id="LT629710">
    <property type="protein sequence ID" value="SDO33592.1"/>
    <property type="molecule type" value="Genomic_DNA"/>
</dbReference>
<evidence type="ECO:0000313" key="8">
    <source>
        <dbReference type="Proteomes" id="UP000198741"/>
    </source>
</evidence>
<keyword evidence="4" id="KW-0812">Transmembrane</keyword>
<keyword evidence="1" id="KW-1015">Disulfide bond</keyword>
<feature type="transmembrane region" description="Helical" evidence="4">
    <location>
        <begin position="215"/>
        <end position="233"/>
    </location>
</feature>
<dbReference type="AlphaFoldDB" id="A0A1H0IQM0"/>
<dbReference type="GO" id="GO:0031012">
    <property type="term" value="C:extracellular matrix"/>
    <property type="evidence" value="ECO:0007669"/>
    <property type="project" value="TreeGrafter"/>
</dbReference>
<feature type="signal peptide" evidence="5">
    <location>
        <begin position="1"/>
        <end position="29"/>
    </location>
</feature>
<dbReference type="InterPro" id="IPR001846">
    <property type="entry name" value="VWF_type-D"/>
</dbReference>
<feature type="region of interest" description="Disordered" evidence="3">
    <location>
        <begin position="396"/>
        <end position="447"/>
    </location>
</feature>
<evidence type="ECO:0000256" key="1">
    <source>
        <dbReference type="ARBA" id="ARBA00023157"/>
    </source>
</evidence>
<sequence length="1127" mass="113399">MNLRTMLRGLAVGSVTLAASVVLGQPAHADDGGLDVTVQAGHPVPVVVLTNHGRSPCQVSTMSIGTISLTGVQQNGRAIEPVAITPSFDDDLGYTMGQHLTTLTPGQTARLPLDVVAAGPTGSALRTVSFSAAVIIGSLYPIDAGHPVEVRAAYSPPDITVSGAPLCVPGSDSASGTAATGTSFPAGASTSSAATGRAAAAPGPADSGGMSWKRWAVIAAVSLVLLAVAVLLLTRRARRRRIGAGALGVILLAAAAAVAAPPPRAAATVTGAGSAAGAVAACVAGFNAPGGDPAGIMGTLNNPAVHVSVNLDTSGSNGENRLDPNNIFIYWNPTDTSELSGHVARVPCDELYHEMYHAFEDTTPQGVDVHECFDQAGNPTGIAIKEVHATDAENKLRASKNEPLRKQYGPNTLPPGGCRPPKPSDPLCHPTRGCPTPPAKQGQTTADPHVTSFDGRRFDFQAAGEFVVTRDTAADPATAFQIQVRAQPWPGSRLVGVNTAMAANVAGDRVEVTVANGQMAVLVNGSPHPLTGGSLPRGGDLIYTPRAAGPFLTIDWPDGSYVLVTLFSRTLTLIVVPSAAHYGRLTGLLGDADGNPSNDLPAAAGSSAPSYDVLYPGFADSLRIKQAESLFTYSTGTSTTTYTDRTFPDRSAAPSSRSAWARAVCTANGITDPVTLENCVLDLANTGNPGLLAASQLTQAVATSFRMDGSGTTVAITPSGSRTTVPFTGRAGQKLYVDVVASTLPSACGQLSLQDSTGKSLATGCIINGTGGIDAVTLPADGAYQVVVAPPAGVTGTVTMRLVSASDQRGVLTIDGPPVAVGVTAAGGVGRLTFAGTKGDVVYVNIPTATLSSACGVIAIHDPNDDVLASGCVIDGQGSIDRTTLPATGTYAFVLDPAGAATGGVQVRLTRAVDQVGTIQVDGPAVAATVSQPGAVARLSFAASAGEKVFVRADSATVPGQCGDLSLRGPSGNVLDTGCVLDGKGQVDATLLPDDGTYSVVLDPADAGIGAVRLRVIRDIDQQGTIALGGPPVTASVAQPGAISRFTFQGTAGQKVAVIASGSTLPADCGQLRLLDASGAVVTTGCLVGGASGIDPVALPATGTFTVVLDPGDAATGQVQLALTAAS</sequence>
<feature type="compositionally biased region" description="Basic and acidic residues" evidence="3">
    <location>
        <begin position="396"/>
        <end position="405"/>
    </location>
</feature>
<keyword evidence="2" id="KW-0325">Glycoprotein</keyword>
<dbReference type="PANTHER" id="PTHR11339">
    <property type="entry name" value="EXTRACELLULAR MATRIX GLYCOPROTEIN RELATED"/>
    <property type="match status" value="1"/>
</dbReference>
<proteinExistence type="predicted"/>
<dbReference type="SMART" id="SM00216">
    <property type="entry name" value="VWD"/>
    <property type="match status" value="1"/>
</dbReference>
<accession>A0A1H0IQM0</accession>
<feature type="domain" description="VWFD" evidence="6">
    <location>
        <begin position="440"/>
        <end position="630"/>
    </location>
</feature>
<evidence type="ECO:0000313" key="7">
    <source>
        <dbReference type="EMBL" id="SDO33592.1"/>
    </source>
</evidence>
<evidence type="ECO:0000256" key="5">
    <source>
        <dbReference type="SAM" id="SignalP"/>
    </source>
</evidence>
<keyword evidence="8" id="KW-1185">Reference proteome</keyword>
<dbReference type="RefSeq" id="WP_157695136.1">
    <property type="nucleotide sequence ID" value="NZ_LT629710.1"/>
</dbReference>
<name>A0A1H0IQM0_9ACTN</name>
<organism evidence="7 8">
    <name type="scientific">Nakamurella panacisegetis</name>
    <dbReference type="NCBI Taxonomy" id="1090615"/>
    <lineage>
        <taxon>Bacteria</taxon>
        <taxon>Bacillati</taxon>
        <taxon>Actinomycetota</taxon>
        <taxon>Actinomycetes</taxon>
        <taxon>Nakamurellales</taxon>
        <taxon>Nakamurellaceae</taxon>
        <taxon>Nakamurella</taxon>
    </lineage>
</organism>
<keyword evidence="5" id="KW-0732">Signal</keyword>
<evidence type="ECO:0000256" key="2">
    <source>
        <dbReference type="ARBA" id="ARBA00023180"/>
    </source>
</evidence>
<evidence type="ECO:0000259" key="6">
    <source>
        <dbReference type="PROSITE" id="PS51233"/>
    </source>
</evidence>
<feature type="transmembrane region" description="Helical" evidence="4">
    <location>
        <begin position="242"/>
        <end position="260"/>
    </location>
</feature>
<reference evidence="7 8" key="1">
    <citation type="submission" date="2016-10" db="EMBL/GenBank/DDBJ databases">
        <authorList>
            <person name="de Groot N.N."/>
        </authorList>
    </citation>
    <scope>NUCLEOTIDE SEQUENCE [LARGE SCALE GENOMIC DNA]</scope>
    <source>
        <strain evidence="8">P4-7,KCTC 19426,CECT 7604</strain>
    </source>
</reference>
<keyword evidence="4" id="KW-0472">Membrane</keyword>